<feature type="region of interest" description="Disordered" evidence="5">
    <location>
        <begin position="669"/>
        <end position="728"/>
    </location>
</feature>
<dbReference type="PROSITE" id="PS00463">
    <property type="entry name" value="ZN2_CY6_FUNGAL_1"/>
    <property type="match status" value="1"/>
</dbReference>
<dbReference type="SUPFAM" id="SSF57701">
    <property type="entry name" value="Zn2/Cys6 DNA-binding domain"/>
    <property type="match status" value="1"/>
</dbReference>
<gene>
    <name evidence="7" type="primary">Piso0_004771</name>
    <name evidence="7" type="ORF">GNLVRS01_PISO0N00783g</name>
</gene>
<dbReference type="GO" id="GO:0003677">
    <property type="term" value="F:DNA binding"/>
    <property type="evidence" value="ECO:0007669"/>
    <property type="project" value="UniProtKB-KW"/>
</dbReference>
<proteinExistence type="predicted"/>
<dbReference type="PANTHER" id="PTHR47663:SF1">
    <property type="entry name" value="XYLANOLYTIC TRANSCRIPTIONAL ACTIVATOR XLNR-RELATED"/>
    <property type="match status" value="1"/>
</dbReference>
<keyword evidence="2" id="KW-0805">Transcription regulation</keyword>
<evidence type="ECO:0000313" key="8">
    <source>
        <dbReference type="Proteomes" id="UP000005222"/>
    </source>
</evidence>
<dbReference type="EMBL" id="FO082046">
    <property type="protein sequence ID" value="CCE86288.1"/>
    <property type="molecule type" value="Genomic_DNA"/>
</dbReference>
<reference evidence="7 8" key="1">
    <citation type="journal article" date="2012" name="G3 (Bethesda)">
        <title>Pichia sorbitophila, an interspecies yeast hybrid reveals early steps of genome resolution following polyploidization.</title>
        <authorList>
            <person name="Leh Louis V."/>
            <person name="Despons L."/>
            <person name="Friedrich A."/>
            <person name="Martin T."/>
            <person name="Durrens P."/>
            <person name="Casaregola S."/>
            <person name="Neuveglise C."/>
            <person name="Fairhead C."/>
            <person name="Marck C."/>
            <person name="Cruz J.A."/>
            <person name="Straub M.L."/>
            <person name="Kugler V."/>
            <person name="Sacerdot C."/>
            <person name="Uzunov Z."/>
            <person name="Thierry A."/>
            <person name="Weiss S."/>
            <person name="Bleykasten C."/>
            <person name="De Montigny J."/>
            <person name="Jacques N."/>
            <person name="Jung P."/>
            <person name="Lemaire M."/>
            <person name="Mallet S."/>
            <person name="Morel G."/>
            <person name="Richard G.F."/>
            <person name="Sarkar A."/>
            <person name="Savel G."/>
            <person name="Schacherer J."/>
            <person name="Seret M.L."/>
            <person name="Talla E."/>
            <person name="Samson G."/>
            <person name="Jubin C."/>
            <person name="Poulain J."/>
            <person name="Vacherie B."/>
            <person name="Barbe V."/>
            <person name="Pelletier E."/>
            <person name="Sherman D.J."/>
            <person name="Westhof E."/>
            <person name="Weissenbach J."/>
            <person name="Baret P.V."/>
            <person name="Wincker P."/>
            <person name="Gaillardin C."/>
            <person name="Dujon B."/>
            <person name="Souciet J.L."/>
        </authorList>
    </citation>
    <scope>NUCLEOTIDE SEQUENCE [LARGE SCALE GENOMIC DNA]</scope>
    <source>
        <strain evidence="8">ATCC MYA-4447 / BCRC 22081 / CBS 7064 / NBRC 10061 / NRRL Y-12695</strain>
    </source>
</reference>
<protein>
    <submittedName>
        <fullName evidence="7">Piso0_004771 protein</fullName>
    </submittedName>
</protein>
<dbReference type="SMART" id="SM00066">
    <property type="entry name" value="GAL4"/>
    <property type="match status" value="1"/>
</dbReference>
<name>G8Y0D5_PICSO</name>
<dbReference type="HOGENOM" id="CLU_350252_0_0_1"/>
<dbReference type="InterPro" id="IPR051439">
    <property type="entry name" value="XlnR/Xlr1"/>
</dbReference>
<dbReference type="PROSITE" id="PS50048">
    <property type="entry name" value="ZN2_CY6_FUNGAL_2"/>
    <property type="match status" value="1"/>
</dbReference>
<dbReference type="STRING" id="559304.G8Y0D5"/>
<dbReference type="GO" id="GO:0008270">
    <property type="term" value="F:zinc ion binding"/>
    <property type="evidence" value="ECO:0007669"/>
    <property type="project" value="InterPro"/>
</dbReference>
<organism evidence="7 8">
    <name type="scientific">Pichia sorbitophila (strain ATCC MYA-4447 / BCRC 22081 / CBS 7064 / NBRC 10061 / NRRL Y-12695)</name>
    <name type="common">Hybrid yeast</name>
    <dbReference type="NCBI Taxonomy" id="559304"/>
    <lineage>
        <taxon>Eukaryota</taxon>
        <taxon>Fungi</taxon>
        <taxon>Dikarya</taxon>
        <taxon>Ascomycota</taxon>
        <taxon>Saccharomycotina</taxon>
        <taxon>Pichiomycetes</taxon>
        <taxon>Debaryomycetaceae</taxon>
        <taxon>Millerozyma</taxon>
    </lineage>
</organism>
<dbReference type="AlphaFoldDB" id="G8Y0D5"/>
<dbReference type="InterPro" id="IPR036864">
    <property type="entry name" value="Zn2-C6_fun-type_DNA-bd_sf"/>
</dbReference>
<keyword evidence="3" id="KW-0238">DNA-binding</keyword>
<dbReference type="GO" id="GO:0000981">
    <property type="term" value="F:DNA-binding transcription factor activity, RNA polymerase II-specific"/>
    <property type="evidence" value="ECO:0007669"/>
    <property type="project" value="InterPro"/>
</dbReference>
<keyword evidence="8" id="KW-1185">Reference proteome</keyword>
<dbReference type="CDD" id="cd00067">
    <property type="entry name" value="GAL4"/>
    <property type="match status" value="1"/>
</dbReference>
<dbReference type="Gene3D" id="4.10.240.10">
    <property type="entry name" value="Zn(2)-C6 fungal-type DNA-binding domain"/>
    <property type="match status" value="1"/>
</dbReference>
<dbReference type="InterPro" id="IPR001138">
    <property type="entry name" value="Zn2Cys6_DnaBD"/>
</dbReference>
<dbReference type="OMA" id="NLCHFKV"/>
<dbReference type="Proteomes" id="UP000005222">
    <property type="component" value="Chromosome N"/>
</dbReference>
<evidence type="ECO:0000256" key="1">
    <source>
        <dbReference type="ARBA" id="ARBA00022833"/>
    </source>
</evidence>
<accession>G8Y0D5</accession>
<dbReference type="PANTHER" id="PTHR47663">
    <property type="entry name" value="XYLANOLYTIC TRANSCRIPTIONAL ACTIVATOR XLNR-RELATED"/>
    <property type="match status" value="1"/>
</dbReference>
<keyword evidence="4" id="KW-0804">Transcription</keyword>
<dbReference type="OrthoDB" id="2534600at2759"/>
<evidence type="ECO:0000256" key="5">
    <source>
        <dbReference type="SAM" id="MobiDB-lite"/>
    </source>
</evidence>
<keyword evidence="1" id="KW-0862">Zinc</keyword>
<feature type="region of interest" description="Disordered" evidence="5">
    <location>
        <begin position="17"/>
        <end position="62"/>
    </location>
</feature>
<feature type="compositionally biased region" description="Polar residues" evidence="5">
    <location>
        <begin position="32"/>
        <end position="47"/>
    </location>
</feature>
<sequence length="805" mass="91431">MSNFDIVNSSVLPGTVYSEGSKLRSIPEDETPLSSSESANGKSNAITEGSEKERPRKRRKSTVRACDACAIRKVKCEEKRPCTHCINNNLKCTQYRERKKSGPKNLHKKTLESINSFSENKEPILKPITHTKRSPSNLVTVSDLLSSKHPNHPVESVPDILATKVASRPDDKDIKISRNEIIDILKAANDEMVKQGLQNLTVSSVLANVEKYINLVRSSYLFSDNRGDVLNADLSVLSSVLVIVTLCLLIVETLLKLQILDYRSETLKSDTATLKRLKQSLQRRIVEFSVPFTQASVFPTSSVQLSNNPLVFYNQSLASIHLFSFHQITTHLNMHNQNQQKLDQLRKSITYYQLITIPFQSTLELTVVQLYELYEFLFTIESVYFFFSSEFFVRTNNLLLNEWNKNIQVRKESLDSSLFEIFKIINKEELVWCKPIGHLFRFSLYNSNEVFQIRNIKNLQNSKVTDTSSYFRIKSYLNALTSTEPFFQIVKSIVLFKITIIHSDDLVFDVLKGELMEIVSGISKYLENKNDYFKLQISNYQLLPHLLQILIFNIEIDEEHVELNRKSLVRFTQNLMKFFAICGGNRLIHSNESLHNWFKNLSKKSHDLTPENEENELLLNNILSSFDTSYLSSYSNTLDAYNDSYSSSLKRSIPSFRSFDPIQSNLNDELDAGITDSNSTRNGPIGPSVSQLNVTNPITTGTNNIRQTGRSVEGSSSLNTQSEVMPTSVAANSATTAIKNDELSELISLSLSESTKNLYNTFHQVGDDFPRNNSSLSNLLQYGATNADWNSNNDDARNQNCNFLL</sequence>
<evidence type="ECO:0000256" key="2">
    <source>
        <dbReference type="ARBA" id="ARBA00023015"/>
    </source>
</evidence>
<evidence type="ECO:0000256" key="4">
    <source>
        <dbReference type="ARBA" id="ARBA00023163"/>
    </source>
</evidence>
<evidence type="ECO:0000313" key="7">
    <source>
        <dbReference type="EMBL" id="CCE86288.1"/>
    </source>
</evidence>
<dbReference type="InParanoid" id="G8Y0D5"/>
<dbReference type="eggNOG" id="ENOG502QT79">
    <property type="taxonomic scope" value="Eukaryota"/>
</dbReference>
<feature type="domain" description="Zn(2)-C6 fungal-type" evidence="6">
    <location>
        <begin position="65"/>
        <end position="94"/>
    </location>
</feature>
<evidence type="ECO:0000256" key="3">
    <source>
        <dbReference type="ARBA" id="ARBA00023125"/>
    </source>
</evidence>
<dbReference type="Pfam" id="PF00172">
    <property type="entry name" value="Zn_clus"/>
    <property type="match status" value="1"/>
</dbReference>
<feature type="compositionally biased region" description="Polar residues" evidence="5">
    <location>
        <begin position="675"/>
        <end position="728"/>
    </location>
</feature>
<evidence type="ECO:0000259" key="6">
    <source>
        <dbReference type="PROSITE" id="PS50048"/>
    </source>
</evidence>